<dbReference type="RefSeq" id="WP_239375308.1">
    <property type="nucleotide sequence ID" value="NZ_CBCSFZ010000041.1"/>
</dbReference>
<gene>
    <name evidence="2" type="ORF">FHX50_000669</name>
</gene>
<dbReference type="SUPFAM" id="SSF51695">
    <property type="entry name" value="PLC-like phosphodiesterases"/>
    <property type="match status" value="1"/>
</dbReference>
<dbReference type="EC" id="3.1.4.46" evidence="2"/>
<dbReference type="InterPro" id="IPR030395">
    <property type="entry name" value="GP_PDE_dom"/>
</dbReference>
<dbReference type="Gene3D" id="3.20.20.190">
    <property type="entry name" value="Phosphatidylinositol (PI) phosphodiesterase"/>
    <property type="match status" value="1"/>
</dbReference>
<organism evidence="2 3">
    <name type="scientific">Helcobacillus massiliensis</name>
    <dbReference type="NCBI Taxonomy" id="521392"/>
    <lineage>
        <taxon>Bacteria</taxon>
        <taxon>Bacillati</taxon>
        <taxon>Actinomycetota</taxon>
        <taxon>Actinomycetes</taxon>
        <taxon>Micrococcales</taxon>
        <taxon>Dermabacteraceae</taxon>
        <taxon>Helcobacillus</taxon>
    </lineage>
</organism>
<proteinExistence type="predicted"/>
<keyword evidence="2" id="KW-0378">Hydrolase</keyword>
<accession>A0A839QWQ7</accession>
<reference evidence="2 3" key="1">
    <citation type="submission" date="2020-08" db="EMBL/GenBank/DDBJ databases">
        <title>Sequencing the genomes of 1000 actinobacteria strains.</title>
        <authorList>
            <person name="Klenk H.-P."/>
        </authorList>
    </citation>
    <scope>NUCLEOTIDE SEQUENCE [LARGE SCALE GENOMIC DNA]</scope>
    <source>
        <strain evidence="2 3">DSM 23040</strain>
    </source>
</reference>
<feature type="domain" description="GP-PDE" evidence="1">
    <location>
        <begin position="11"/>
        <end position="251"/>
    </location>
</feature>
<dbReference type="EMBL" id="JACHWP010000001">
    <property type="protein sequence ID" value="MBB3022421.1"/>
    <property type="molecule type" value="Genomic_DNA"/>
</dbReference>
<dbReference type="PANTHER" id="PTHR43805:SF1">
    <property type="entry name" value="GP-PDE DOMAIN-CONTAINING PROTEIN"/>
    <property type="match status" value="1"/>
</dbReference>
<dbReference type="GO" id="GO:0008889">
    <property type="term" value="F:glycerophosphodiester phosphodiesterase activity"/>
    <property type="evidence" value="ECO:0007669"/>
    <property type="project" value="UniProtKB-EC"/>
</dbReference>
<keyword evidence="3" id="KW-1185">Reference proteome</keyword>
<evidence type="ECO:0000313" key="3">
    <source>
        <dbReference type="Proteomes" id="UP000568050"/>
    </source>
</evidence>
<dbReference type="PANTHER" id="PTHR43805">
    <property type="entry name" value="GLYCEROPHOSPHORYL DIESTER PHOSPHODIESTERASE"/>
    <property type="match status" value="1"/>
</dbReference>
<protein>
    <submittedName>
        <fullName evidence="2">Glycerophosphoryl diester phosphodiesterase</fullName>
        <ecNumber evidence="2">3.1.4.46</ecNumber>
    </submittedName>
</protein>
<evidence type="ECO:0000259" key="1">
    <source>
        <dbReference type="PROSITE" id="PS51704"/>
    </source>
</evidence>
<dbReference type="PROSITE" id="PS51704">
    <property type="entry name" value="GP_PDE"/>
    <property type="match status" value="1"/>
</dbReference>
<dbReference type="GO" id="GO:0006629">
    <property type="term" value="P:lipid metabolic process"/>
    <property type="evidence" value="ECO:0007669"/>
    <property type="project" value="InterPro"/>
</dbReference>
<dbReference type="AlphaFoldDB" id="A0A839QWQ7"/>
<dbReference type="Pfam" id="PF03009">
    <property type="entry name" value="GDPD"/>
    <property type="match status" value="1"/>
</dbReference>
<evidence type="ECO:0000313" key="2">
    <source>
        <dbReference type="EMBL" id="MBB3022421.1"/>
    </source>
</evidence>
<name>A0A839QWQ7_9MICO</name>
<dbReference type="InterPro" id="IPR017946">
    <property type="entry name" value="PLC-like_Pdiesterase_TIM-brl"/>
</dbReference>
<dbReference type="Proteomes" id="UP000568050">
    <property type="component" value="Unassembled WGS sequence"/>
</dbReference>
<comment type="caution">
    <text evidence="2">The sequence shown here is derived from an EMBL/GenBank/DDBJ whole genome shotgun (WGS) entry which is preliminary data.</text>
</comment>
<sequence>MRSGFMPGELPRGIAHRGFAPDGDENTLEAFHRAVANGADVIETDVHATADGIALTVHDPQIRCGATGDEHTVAESRLQDLRGVRVGGLSPIPTLEDVLGDLDVPVNIDIKAEQAILPTARAIVRAGAQDRVCLAGFTGAYPRRAAAMITGMTGVRVRRSPSLAPMAAIRLADALELPGTDTLLRRWDALQVPEQVRGVRVVTERLIAKAHRAGCEVHVWTVDHPGDMRRLLEMGADGIITNRIDLWNTQVSPRVDRV</sequence>